<keyword evidence="1" id="KW-1133">Transmembrane helix</keyword>
<accession>A0ABD2QDI5</accession>
<dbReference type="EMBL" id="JBJKFK010000358">
    <property type="protein sequence ID" value="KAL3317596.1"/>
    <property type="molecule type" value="Genomic_DNA"/>
</dbReference>
<comment type="caution">
    <text evidence="2">The sequence shown here is derived from an EMBL/GenBank/DDBJ whole genome shotgun (WGS) entry which is preliminary data.</text>
</comment>
<evidence type="ECO:0000256" key="1">
    <source>
        <dbReference type="SAM" id="Phobius"/>
    </source>
</evidence>
<keyword evidence="3" id="KW-1185">Reference proteome</keyword>
<dbReference type="Proteomes" id="UP001626550">
    <property type="component" value="Unassembled WGS sequence"/>
</dbReference>
<keyword evidence="1" id="KW-0472">Membrane</keyword>
<reference evidence="2 3" key="1">
    <citation type="submission" date="2024-11" db="EMBL/GenBank/DDBJ databases">
        <title>Adaptive evolution of stress response genes in parasites aligns with host niche diversity.</title>
        <authorList>
            <person name="Hahn C."/>
            <person name="Resl P."/>
        </authorList>
    </citation>
    <scope>NUCLEOTIDE SEQUENCE [LARGE SCALE GENOMIC DNA]</scope>
    <source>
        <strain evidence="2">EGGRZ-B1_66</strain>
        <tissue evidence="2">Body</tissue>
    </source>
</reference>
<evidence type="ECO:0000313" key="2">
    <source>
        <dbReference type="EMBL" id="KAL3317596.1"/>
    </source>
</evidence>
<organism evidence="2 3">
    <name type="scientific">Cichlidogyrus casuarinus</name>
    <dbReference type="NCBI Taxonomy" id="1844966"/>
    <lineage>
        <taxon>Eukaryota</taxon>
        <taxon>Metazoa</taxon>
        <taxon>Spiralia</taxon>
        <taxon>Lophotrochozoa</taxon>
        <taxon>Platyhelminthes</taxon>
        <taxon>Monogenea</taxon>
        <taxon>Monopisthocotylea</taxon>
        <taxon>Dactylogyridea</taxon>
        <taxon>Ancyrocephalidae</taxon>
        <taxon>Cichlidogyrus</taxon>
    </lineage>
</organism>
<keyword evidence="1" id="KW-0812">Transmembrane</keyword>
<proteinExistence type="predicted"/>
<name>A0ABD2QDI5_9PLAT</name>
<gene>
    <name evidence="2" type="ORF">Ciccas_003752</name>
</gene>
<sequence>MQRSDCECNYKTATVSSELQRMEDACEDQLICSYVGKYVFGALIFMLFALALLLLFMALTSVYTVLYVKRMERAEMAKRSIIVDYPISQNLVIAELKERQRQKGFQCTDL</sequence>
<protein>
    <submittedName>
        <fullName evidence="2">Uncharacterized protein</fullName>
    </submittedName>
</protein>
<dbReference type="AlphaFoldDB" id="A0ABD2QDI5"/>
<evidence type="ECO:0000313" key="3">
    <source>
        <dbReference type="Proteomes" id="UP001626550"/>
    </source>
</evidence>
<feature type="transmembrane region" description="Helical" evidence="1">
    <location>
        <begin position="38"/>
        <end position="68"/>
    </location>
</feature>